<evidence type="ECO:0000313" key="2">
    <source>
        <dbReference type="Proteomes" id="UP001530400"/>
    </source>
</evidence>
<proteinExistence type="predicted"/>
<reference evidence="1 2" key="1">
    <citation type="submission" date="2024-10" db="EMBL/GenBank/DDBJ databases">
        <title>Updated reference genomes for cyclostephanoid diatoms.</title>
        <authorList>
            <person name="Roberts W.R."/>
            <person name="Alverson A.J."/>
        </authorList>
    </citation>
    <scope>NUCLEOTIDE SEQUENCE [LARGE SCALE GENOMIC DNA]</scope>
    <source>
        <strain evidence="1 2">AJA010-31</strain>
    </source>
</reference>
<evidence type="ECO:0008006" key="3">
    <source>
        <dbReference type="Google" id="ProtNLM"/>
    </source>
</evidence>
<comment type="caution">
    <text evidence="1">The sequence shown here is derived from an EMBL/GenBank/DDBJ whole genome shotgun (WGS) entry which is preliminary data.</text>
</comment>
<accession>A0ABD3PAA6</accession>
<organism evidence="1 2">
    <name type="scientific">Cyclotella atomus</name>
    <dbReference type="NCBI Taxonomy" id="382360"/>
    <lineage>
        <taxon>Eukaryota</taxon>
        <taxon>Sar</taxon>
        <taxon>Stramenopiles</taxon>
        <taxon>Ochrophyta</taxon>
        <taxon>Bacillariophyta</taxon>
        <taxon>Coscinodiscophyceae</taxon>
        <taxon>Thalassiosirophycidae</taxon>
        <taxon>Stephanodiscales</taxon>
        <taxon>Stephanodiscaceae</taxon>
        <taxon>Cyclotella</taxon>
    </lineage>
</organism>
<name>A0ABD3PAA6_9STRA</name>
<evidence type="ECO:0000313" key="1">
    <source>
        <dbReference type="EMBL" id="KAL3784993.1"/>
    </source>
</evidence>
<gene>
    <name evidence="1" type="ORF">ACHAWO_010267</name>
</gene>
<protein>
    <recommendedName>
        <fullName evidence="3">Protein kinase A anchor protein nuclear localisation signal domain-containing protein</fullName>
    </recommendedName>
</protein>
<dbReference type="AlphaFoldDB" id="A0ABD3PAA6"/>
<dbReference type="Proteomes" id="UP001530400">
    <property type="component" value="Unassembled WGS sequence"/>
</dbReference>
<sequence>MAETNPNRPSDGPATKFIADHLVTSLFTREADYFGLVLVAGWPPNQMMDQAYQQFLDEVRSCFHKSDLESAVGPPNVYLYPTQCLHVTIATLHHVHKKRPDLGKDYYYELTEKYVDFVKAASQCDAWPKCTNQVDGDGSVQSPPQMKLQLELVQLGQKAGILLWNDKSGYINAVRDCLQKEATQRGIQIDSIPNIIHSTFLRFAHEPIHSGSGEEIQQKFQSIVIPKANAMFSVTSQPIVMFGMIHYVN</sequence>
<dbReference type="EMBL" id="JALLPJ020000708">
    <property type="protein sequence ID" value="KAL3784993.1"/>
    <property type="molecule type" value="Genomic_DNA"/>
</dbReference>
<keyword evidence="2" id="KW-1185">Reference proteome</keyword>